<dbReference type="InterPro" id="IPR007035">
    <property type="entry name" value="Peptidase_M55"/>
</dbReference>
<dbReference type="InterPro" id="IPR027476">
    <property type="entry name" value="DppA_N"/>
</dbReference>
<evidence type="ECO:0000313" key="1">
    <source>
        <dbReference type="EMBL" id="WGW11599.1"/>
    </source>
</evidence>
<dbReference type="InterPro" id="IPR036177">
    <property type="entry name" value="Peptidase_M55_sf"/>
</dbReference>
<dbReference type="EMBL" id="CP090958">
    <property type="protein sequence ID" value="WGW11599.1"/>
    <property type="molecule type" value="Genomic_DNA"/>
</dbReference>
<name>A0ABY8QRH9_9MICO</name>
<proteinExistence type="predicted"/>
<keyword evidence="2" id="KW-1185">Reference proteome</keyword>
<protein>
    <submittedName>
        <fullName evidence="1">M55 family metallopeptidase</fullName>
    </submittedName>
</protein>
<sequence length="281" mass="29461">MKVYISVDMEGVAGVATLDQIARGGFGYPRAQELMTAEANAAIQGAFDAGATEVLVNDSHGTMDNLLHERLDARARLIFGTPKLDCMAEGITADHDVALFIGYHAPAGGPGVLAHTFSAHFGQVRVNGRQVSEAEVNALQLAAVGVPLGLVVGDDVTASLVHREFPGTGTVVVKHSLGWSAANSVSPGQARALITAAAAEAVRNAEELTPPTLPDWLVLEVDLPNETAAELAEAIPGAERTAIRTIRREVSDPAELLGMITVLYQLSASAVAARQSMITRR</sequence>
<reference evidence="1 2" key="1">
    <citation type="submission" date="2023-05" db="EMBL/GenBank/DDBJ databases">
        <title>Lithophilousrod everest ZFBP1038 complete genpme.</title>
        <authorList>
            <person name="Tian M."/>
        </authorList>
    </citation>
    <scope>NUCLEOTIDE SEQUENCE [LARGE SCALE GENOMIC DNA]</scope>
    <source>
        <strain evidence="1 2">ZFBP1038</strain>
    </source>
</reference>
<dbReference type="SUPFAM" id="SSF63992">
    <property type="entry name" value="Dipeptide transport protein"/>
    <property type="match status" value="1"/>
</dbReference>
<dbReference type="RefSeq" id="WP_349638389.1">
    <property type="nucleotide sequence ID" value="NZ_CP090958.1"/>
</dbReference>
<dbReference type="Pfam" id="PF04951">
    <property type="entry name" value="Peptidase_M55"/>
    <property type="match status" value="1"/>
</dbReference>
<dbReference type="PIRSF" id="PIRSF015853">
    <property type="entry name" value="Pep_DppA"/>
    <property type="match status" value="1"/>
</dbReference>
<dbReference type="Proteomes" id="UP001209083">
    <property type="component" value="Chromosome"/>
</dbReference>
<dbReference type="Gene3D" id="3.40.50.10780">
    <property type="entry name" value="Dipeptide transport protein"/>
    <property type="match status" value="1"/>
</dbReference>
<organism evidence="1 2">
    <name type="scientific">Saxibacter everestensis</name>
    <dbReference type="NCBI Taxonomy" id="2909229"/>
    <lineage>
        <taxon>Bacteria</taxon>
        <taxon>Bacillati</taxon>
        <taxon>Actinomycetota</taxon>
        <taxon>Actinomycetes</taxon>
        <taxon>Micrococcales</taxon>
        <taxon>Brevibacteriaceae</taxon>
        <taxon>Saxibacter</taxon>
    </lineage>
</organism>
<dbReference type="CDD" id="cd08663">
    <property type="entry name" value="DAP_dppA_1"/>
    <property type="match status" value="1"/>
</dbReference>
<evidence type="ECO:0000313" key="2">
    <source>
        <dbReference type="Proteomes" id="UP001209083"/>
    </source>
</evidence>
<gene>
    <name evidence="1" type="ORF">LWF01_16120</name>
</gene>
<accession>A0ABY8QRH9</accession>
<dbReference type="Gene3D" id="3.30.1360.130">
    <property type="entry name" value="Dipeptide transport protein"/>
    <property type="match status" value="1"/>
</dbReference>